<dbReference type="Proteomes" id="UP000013523">
    <property type="component" value="Chromosome"/>
</dbReference>
<sequence>MKKCFIVCPIGNDGSDTRKRSDKLLKHVIAPVCNECGFDEPIRVDSLNSSDSITETILKHLTESDLVIADLTEHNPNAFYEIGYRTALNKPIIHLKDKSDSIPFDVYAIRTFDYDLTDLDSVDELKERLIQTINSISFTDSTSSVNEDSSKTFNSQILQELFVIQDNIKDLDSKISKSSTDTSVISVLADKIANNNKTSPEEKFLEQLIPVMMEDPQKLNSLIEFSNKINKNSK</sequence>
<dbReference type="PATRIC" id="fig|86416.3.peg.556"/>
<protein>
    <submittedName>
        <fullName evidence="1">Nucleoside 2-deoxyribosyltransferase</fullName>
    </submittedName>
</protein>
<dbReference type="eggNOG" id="COG3613">
    <property type="taxonomic scope" value="Bacteria"/>
</dbReference>
<dbReference type="GO" id="GO:0016740">
    <property type="term" value="F:transferase activity"/>
    <property type="evidence" value="ECO:0007669"/>
    <property type="project" value="UniProtKB-KW"/>
</dbReference>
<evidence type="ECO:0000313" key="1">
    <source>
        <dbReference type="EMBL" id="AGK95623.1"/>
    </source>
</evidence>
<dbReference type="AlphaFoldDB" id="R4JZ95"/>
<evidence type="ECO:0000313" key="2">
    <source>
        <dbReference type="Proteomes" id="UP000013523"/>
    </source>
</evidence>
<dbReference type="RefSeq" id="WP_015613949.1">
    <property type="nucleotide sequence ID" value="NC_021182.1"/>
</dbReference>
<dbReference type="HOGENOM" id="CLU_078780_3_0_9"/>
<dbReference type="EMBL" id="CP003261">
    <property type="protein sequence ID" value="AGK95623.1"/>
    <property type="molecule type" value="Genomic_DNA"/>
</dbReference>
<reference evidence="1 2" key="1">
    <citation type="submission" date="2012-01" db="EMBL/GenBank/DDBJ databases">
        <title>Complete sequence of chromosome of Clostridium pasteurianum BC1.</title>
        <authorList>
            <consortium name="US DOE Joint Genome Institute"/>
            <person name="Lucas S."/>
            <person name="Han J."/>
            <person name="Lapidus A."/>
            <person name="Cheng J.-F."/>
            <person name="Goodwin L."/>
            <person name="Pitluck S."/>
            <person name="Peters L."/>
            <person name="Mikhailova N."/>
            <person name="Teshima H."/>
            <person name="Detter J.C."/>
            <person name="Han C."/>
            <person name="Tapia R."/>
            <person name="Land M."/>
            <person name="Hauser L."/>
            <person name="Kyrpides N."/>
            <person name="Ivanova N."/>
            <person name="Pagani I."/>
            <person name="Dunn J."/>
            <person name="Taghavi S."/>
            <person name="Francis A."/>
            <person name="van der Lelie D."/>
            <person name="Woyke T."/>
        </authorList>
    </citation>
    <scope>NUCLEOTIDE SEQUENCE [LARGE SCALE GENOMIC DNA]</scope>
    <source>
        <strain evidence="1 2">BC1</strain>
    </source>
</reference>
<organism evidence="1 2">
    <name type="scientific">Clostridium pasteurianum BC1</name>
    <dbReference type="NCBI Taxonomy" id="86416"/>
    <lineage>
        <taxon>Bacteria</taxon>
        <taxon>Bacillati</taxon>
        <taxon>Bacillota</taxon>
        <taxon>Clostridia</taxon>
        <taxon>Eubacteriales</taxon>
        <taxon>Clostridiaceae</taxon>
        <taxon>Clostridium</taxon>
    </lineage>
</organism>
<dbReference type="STRING" id="86416.Clopa_0575"/>
<gene>
    <name evidence="1" type="ORF">Clopa_0575</name>
</gene>
<proteinExistence type="predicted"/>
<keyword evidence="2" id="KW-1185">Reference proteome</keyword>
<dbReference type="KEGG" id="cpas:Clopa_0575"/>
<accession>R4JZ95</accession>
<dbReference type="SUPFAM" id="SSF52309">
    <property type="entry name" value="N-(deoxy)ribosyltransferase-like"/>
    <property type="match status" value="1"/>
</dbReference>
<name>R4JZ95_CLOPA</name>
<dbReference type="OrthoDB" id="9815193at2"/>
<keyword evidence="1" id="KW-0808">Transferase</keyword>
<dbReference type="Gene3D" id="3.40.50.450">
    <property type="match status" value="1"/>
</dbReference>